<evidence type="ECO:0000313" key="7">
    <source>
        <dbReference type="Proteomes" id="UP000494111"/>
    </source>
</evidence>
<dbReference type="InterPro" id="IPR036388">
    <property type="entry name" value="WH-like_DNA-bd_sf"/>
</dbReference>
<dbReference type="AlphaFoldDB" id="A0A6S7A981"/>
<evidence type="ECO:0000256" key="3">
    <source>
        <dbReference type="ARBA" id="ARBA00023125"/>
    </source>
</evidence>
<dbReference type="Proteomes" id="UP000494111">
    <property type="component" value="Unassembled WGS sequence"/>
</dbReference>
<dbReference type="InterPro" id="IPR000847">
    <property type="entry name" value="LysR_HTH_N"/>
</dbReference>
<keyword evidence="4" id="KW-0804">Transcription</keyword>
<dbReference type="InterPro" id="IPR036390">
    <property type="entry name" value="WH_DNA-bd_sf"/>
</dbReference>
<dbReference type="GO" id="GO:0003677">
    <property type="term" value="F:DNA binding"/>
    <property type="evidence" value="ECO:0007669"/>
    <property type="project" value="UniProtKB-KW"/>
</dbReference>
<protein>
    <submittedName>
        <fullName evidence="6">HTH-type transcriptional regulator TsaR</fullName>
    </submittedName>
</protein>
<proteinExistence type="inferred from homology"/>
<evidence type="ECO:0000259" key="5">
    <source>
        <dbReference type="PROSITE" id="PS50931"/>
    </source>
</evidence>
<name>A0A6S7A981_9BURK</name>
<feature type="domain" description="HTH lysR-type" evidence="5">
    <location>
        <begin position="1"/>
        <end position="58"/>
    </location>
</feature>
<dbReference type="GO" id="GO:0005829">
    <property type="term" value="C:cytosol"/>
    <property type="evidence" value="ECO:0007669"/>
    <property type="project" value="TreeGrafter"/>
</dbReference>
<dbReference type="PRINTS" id="PR00039">
    <property type="entry name" value="HTHLYSR"/>
</dbReference>
<dbReference type="EMBL" id="CADIJO010000009">
    <property type="protein sequence ID" value="CAB3708636.1"/>
    <property type="molecule type" value="Genomic_DNA"/>
</dbReference>
<dbReference type="PROSITE" id="PS50931">
    <property type="entry name" value="HTH_LYSR"/>
    <property type="match status" value="1"/>
</dbReference>
<organism evidence="6 7">
    <name type="scientific">Achromobacter deleyi</name>
    <dbReference type="NCBI Taxonomy" id="1353891"/>
    <lineage>
        <taxon>Bacteria</taxon>
        <taxon>Pseudomonadati</taxon>
        <taxon>Pseudomonadota</taxon>
        <taxon>Betaproteobacteria</taxon>
        <taxon>Burkholderiales</taxon>
        <taxon>Alcaligenaceae</taxon>
        <taxon>Achromobacter</taxon>
    </lineage>
</organism>
<comment type="similarity">
    <text evidence="1">Belongs to the LysR transcriptional regulatory family.</text>
</comment>
<dbReference type="SUPFAM" id="SSF46785">
    <property type="entry name" value="Winged helix' DNA-binding domain"/>
    <property type="match status" value="1"/>
</dbReference>
<evidence type="ECO:0000256" key="2">
    <source>
        <dbReference type="ARBA" id="ARBA00023015"/>
    </source>
</evidence>
<reference evidence="6 7" key="1">
    <citation type="submission" date="2020-04" db="EMBL/GenBank/DDBJ databases">
        <authorList>
            <person name="De Canck E."/>
        </authorList>
    </citation>
    <scope>NUCLEOTIDE SEQUENCE [LARGE SCALE GENOMIC DNA]</scope>
    <source>
        <strain evidence="6 7">LMG 3458</strain>
    </source>
</reference>
<keyword evidence="2" id="KW-0805">Transcription regulation</keyword>
<dbReference type="InterPro" id="IPR050950">
    <property type="entry name" value="HTH-type_LysR_regulators"/>
</dbReference>
<dbReference type="Pfam" id="PF03466">
    <property type="entry name" value="LysR_substrate"/>
    <property type="match status" value="1"/>
</dbReference>
<evidence type="ECO:0000313" key="6">
    <source>
        <dbReference type="EMBL" id="CAB3708636.1"/>
    </source>
</evidence>
<dbReference type="PANTHER" id="PTHR30419">
    <property type="entry name" value="HTH-TYPE TRANSCRIPTIONAL REGULATOR YBHD"/>
    <property type="match status" value="1"/>
</dbReference>
<dbReference type="Pfam" id="PF00126">
    <property type="entry name" value="HTH_1"/>
    <property type="match status" value="1"/>
</dbReference>
<gene>
    <name evidence="6" type="primary">tsaR_3</name>
    <name evidence="6" type="ORF">LMG3458_03083</name>
</gene>
<dbReference type="FunFam" id="1.10.10.10:FF:000001">
    <property type="entry name" value="LysR family transcriptional regulator"/>
    <property type="match status" value="1"/>
</dbReference>
<dbReference type="SUPFAM" id="SSF53850">
    <property type="entry name" value="Periplasmic binding protein-like II"/>
    <property type="match status" value="1"/>
</dbReference>
<sequence length="304" mass="33582">MKLNTLRDFLAVAERGGVRAAARHLGLAQPAITRSIHELEKELGVALFERHTKGLRLTPTGEVFLRRASAIRHEIERARDEIEQMRGATHGRVALCMSTAPHLGLFADVLKPFRARYPDTHLEIIDGVYPLAEASLLDGALDFYIGPVPARVPGELQSEKLFDNTRVILGRKDHPLAQARSLRDLVGAEWITTSITHKAEEELGPLFEKHGLPAPRLAMKAQSALTFLTALVNSDLLMMLPIQWLQHPLLHGVLQEIKVREALPAPPICIVRRTGLPLTPAAEHYCTLVRRVSARLAAKAGSGR</sequence>
<dbReference type="Gene3D" id="1.10.10.10">
    <property type="entry name" value="Winged helix-like DNA-binding domain superfamily/Winged helix DNA-binding domain"/>
    <property type="match status" value="1"/>
</dbReference>
<dbReference type="InterPro" id="IPR005119">
    <property type="entry name" value="LysR_subst-bd"/>
</dbReference>
<keyword evidence="3" id="KW-0238">DNA-binding</keyword>
<dbReference type="PANTHER" id="PTHR30419:SF30">
    <property type="entry name" value="LYSR FAMILY TRANSCRIPTIONAL REGULATOR"/>
    <property type="match status" value="1"/>
</dbReference>
<evidence type="ECO:0000256" key="1">
    <source>
        <dbReference type="ARBA" id="ARBA00009437"/>
    </source>
</evidence>
<dbReference type="RefSeq" id="WP_175192898.1">
    <property type="nucleotide sequence ID" value="NZ_CADIJO010000009.1"/>
</dbReference>
<evidence type="ECO:0000256" key="4">
    <source>
        <dbReference type="ARBA" id="ARBA00023163"/>
    </source>
</evidence>
<dbReference type="GO" id="GO:0003700">
    <property type="term" value="F:DNA-binding transcription factor activity"/>
    <property type="evidence" value="ECO:0007669"/>
    <property type="project" value="InterPro"/>
</dbReference>
<dbReference type="Gene3D" id="3.40.190.10">
    <property type="entry name" value="Periplasmic binding protein-like II"/>
    <property type="match status" value="1"/>
</dbReference>
<accession>A0A6S7A981</accession>